<organism evidence="1 2">
    <name type="scientific">Camellia lanceoleosa</name>
    <dbReference type="NCBI Taxonomy" id="1840588"/>
    <lineage>
        <taxon>Eukaryota</taxon>
        <taxon>Viridiplantae</taxon>
        <taxon>Streptophyta</taxon>
        <taxon>Embryophyta</taxon>
        <taxon>Tracheophyta</taxon>
        <taxon>Spermatophyta</taxon>
        <taxon>Magnoliopsida</taxon>
        <taxon>eudicotyledons</taxon>
        <taxon>Gunneridae</taxon>
        <taxon>Pentapetalae</taxon>
        <taxon>asterids</taxon>
        <taxon>Ericales</taxon>
        <taxon>Theaceae</taxon>
        <taxon>Camellia</taxon>
    </lineage>
</organism>
<proteinExistence type="predicted"/>
<dbReference type="Proteomes" id="UP001060215">
    <property type="component" value="Chromosome 13"/>
</dbReference>
<accession>A0ACC0FWI0</accession>
<evidence type="ECO:0000313" key="1">
    <source>
        <dbReference type="EMBL" id="KAI7993140.1"/>
    </source>
</evidence>
<comment type="caution">
    <text evidence="1">The sequence shown here is derived from an EMBL/GenBank/DDBJ whole genome shotgun (WGS) entry which is preliminary data.</text>
</comment>
<dbReference type="EMBL" id="CM045770">
    <property type="protein sequence ID" value="KAI7993140.1"/>
    <property type="molecule type" value="Genomic_DNA"/>
</dbReference>
<evidence type="ECO:0000313" key="2">
    <source>
        <dbReference type="Proteomes" id="UP001060215"/>
    </source>
</evidence>
<gene>
    <name evidence="1" type="ORF">LOK49_LG12G00613</name>
</gene>
<reference evidence="1 2" key="1">
    <citation type="journal article" date="2022" name="Plant J.">
        <title>Chromosome-level genome of Camellia lanceoleosa provides a valuable resource for understanding genome evolution and self-incompatibility.</title>
        <authorList>
            <person name="Gong W."/>
            <person name="Xiao S."/>
            <person name="Wang L."/>
            <person name="Liao Z."/>
            <person name="Chang Y."/>
            <person name="Mo W."/>
            <person name="Hu G."/>
            <person name="Li W."/>
            <person name="Zhao G."/>
            <person name="Zhu H."/>
            <person name="Hu X."/>
            <person name="Ji K."/>
            <person name="Xiang X."/>
            <person name="Song Q."/>
            <person name="Yuan D."/>
            <person name="Jin S."/>
            <person name="Zhang L."/>
        </authorList>
    </citation>
    <scope>NUCLEOTIDE SEQUENCE [LARGE SCALE GENOMIC DNA]</scope>
    <source>
        <strain evidence="1">SQ_2022a</strain>
    </source>
</reference>
<name>A0ACC0FWI0_9ERIC</name>
<protein>
    <submittedName>
        <fullName evidence="1">Uncharacterized protein</fullName>
    </submittedName>
</protein>
<sequence>MRGYRAGANDLVLGDGNGCREREEQLPKGPTGQIEGEPSVHPKEVQDSEAWAVVSLQKAQVMVRLQSQMPERWKDLVDDIFDILGVSRTEAVANFRLLQPLAVSHAGFGE</sequence>
<keyword evidence="2" id="KW-1185">Reference proteome</keyword>